<dbReference type="Proteomes" id="UP000253628">
    <property type="component" value="Unassembled WGS sequence"/>
</dbReference>
<dbReference type="NCBIfam" id="TIGR01509">
    <property type="entry name" value="HAD-SF-IA-v3"/>
    <property type="match status" value="1"/>
</dbReference>
<evidence type="ECO:0000313" key="13">
    <source>
        <dbReference type="EMBL" id="RBP43260.1"/>
    </source>
</evidence>
<organism evidence="13 14">
    <name type="scientific">Eoetvoesiella caeni</name>
    <dbReference type="NCBI Taxonomy" id="645616"/>
    <lineage>
        <taxon>Bacteria</taxon>
        <taxon>Pseudomonadati</taxon>
        <taxon>Pseudomonadota</taxon>
        <taxon>Betaproteobacteria</taxon>
        <taxon>Burkholderiales</taxon>
        <taxon>Alcaligenaceae</taxon>
        <taxon>Eoetvoesiella</taxon>
    </lineage>
</organism>
<dbReference type="InterPro" id="IPR023214">
    <property type="entry name" value="HAD_sf"/>
</dbReference>
<evidence type="ECO:0000256" key="12">
    <source>
        <dbReference type="ARBA" id="ARBA00059247"/>
    </source>
</evidence>
<dbReference type="GO" id="GO:0019253">
    <property type="term" value="P:reductive pentose-phosphate cycle"/>
    <property type="evidence" value="ECO:0007669"/>
    <property type="project" value="UniProtKB-KW"/>
</dbReference>
<dbReference type="NCBIfam" id="TIGR01549">
    <property type="entry name" value="HAD-SF-IA-v1"/>
    <property type="match status" value="1"/>
</dbReference>
<dbReference type="Pfam" id="PF13419">
    <property type="entry name" value="HAD_2"/>
    <property type="match status" value="1"/>
</dbReference>
<dbReference type="PANTHER" id="PTHR43434:SF23">
    <property type="entry name" value="PHOSPHOGLYCOLATE PHOSPHATASE"/>
    <property type="match status" value="1"/>
</dbReference>
<proteinExistence type="inferred from homology"/>
<keyword evidence="8" id="KW-0479">Metal-binding</keyword>
<evidence type="ECO:0000256" key="7">
    <source>
        <dbReference type="ARBA" id="ARBA00022567"/>
    </source>
</evidence>
<dbReference type="GO" id="GO:0005829">
    <property type="term" value="C:cytosol"/>
    <property type="evidence" value="ECO:0007669"/>
    <property type="project" value="TreeGrafter"/>
</dbReference>
<dbReference type="GO" id="GO:0006281">
    <property type="term" value="P:DNA repair"/>
    <property type="evidence" value="ECO:0007669"/>
    <property type="project" value="TreeGrafter"/>
</dbReference>
<comment type="subunit">
    <text evidence="5">Homotrimer.</text>
</comment>
<dbReference type="InterPro" id="IPR023198">
    <property type="entry name" value="PGP-like_dom2"/>
</dbReference>
<dbReference type="SFLD" id="SFLDG01129">
    <property type="entry name" value="C1.5:_HAD__Beta-PGM__Phosphata"/>
    <property type="match status" value="1"/>
</dbReference>
<comment type="catalytic activity">
    <reaction evidence="1">
        <text>2-phosphoglycolate + H2O = glycolate + phosphate</text>
        <dbReference type="Rhea" id="RHEA:14369"/>
        <dbReference type="ChEBI" id="CHEBI:15377"/>
        <dbReference type="ChEBI" id="CHEBI:29805"/>
        <dbReference type="ChEBI" id="CHEBI:43474"/>
        <dbReference type="ChEBI" id="CHEBI:58033"/>
        <dbReference type="EC" id="3.1.3.18"/>
    </reaction>
</comment>
<dbReference type="InterPro" id="IPR050155">
    <property type="entry name" value="HAD-like_hydrolase_sf"/>
</dbReference>
<evidence type="ECO:0000256" key="1">
    <source>
        <dbReference type="ARBA" id="ARBA00000830"/>
    </source>
</evidence>
<evidence type="ECO:0000256" key="4">
    <source>
        <dbReference type="ARBA" id="ARBA00006171"/>
    </source>
</evidence>
<keyword evidence="10" id="KW-0460">Magnesium</keyword>
<dbReference type="Gene3D" id="3.40.50.1000">
    <property type="entry name" value="HAD superfamily/HAD-like"/>
    <property type="match status" value="1"/>
</dbReference>
<dbReference type="Gene3D" id="1.10.150.240">
    <property type="entry name" value="Putative phosphatase, domain 2"/>
    <property type="match status" value="1"/>
</dbReference>
<accession>A0A366HJY0</accession>
<evidence type="ECO:0000256" key="3">
    <source>
        <dbReference type="ARBA" id="ARBA00004818"/>
    </source>
</evidence>
<gene>
    <name evidence="13" type="ORF">DFR37_101388</name>
</gene>
<dbReference type="AlphaFoldDB" id="A0A366HJY0"/>
<dbReference type="SFLD" id="SFLDS00003">
    <property type="entry name" value="Haloacid_Dehalogenase"/>
    <property type="match status" value="1"/>
</dbReference>
<dbReference type="NCBIfam" id="TIGR01449">
    <property type="entry name" value="PGP_bact"/>
    <property type="match status" value="1"/>
</dbReference>
<dbReference type="SUPFAM" id="SSF56784">
    <property type="entry name" value="HAD-like"/>
    <property type="match status" value="1"/>
</dbReference>
<dbReference type="EMBL" id="QNRQ01000001">
    <property type="protein sequence ID" value="RBP43260.1"/>
    <property type="molecule type" value="Genomic_DNA"/>
</dbReference>
<comment type="function">
    <text evidence="12">Specifically catalyzes the dephosphorylation of 2-phosphoglycolate. Is involved in the dissimilation of the intracellular 2-phosphoglycolate formed during the DNA repair of 3'-phosphoglycolate ends, a major class of DNA lesions induced by oxidative stress.</text>
</comment>
<dbReference type="EC" id="3.1.3.18" evidence="6"/>
<comment type="similarity">
    <text evidence="4">Belongs to the HAD-like hydrolase superfamily. CbbY/CbbZ/Gph/YieH family.</text>
</comment>
<dbReference type="RefSeq" id="WP_113931551.1">
    <property type="nucleotide sequence ID" value="NZ_JACCEU010000001.1"/>
</dbReference>
<dbReference type="GO" id="GO:0008967">
    <property type="term" value="F:phosphoglycolate phosphatase activity"/>
    <property type="evidence" value="ECO:0007669"/>
    <property type="project" value="UniProtKB-EC"/>
</dbReference>
<keyword evidence="7" id="KW-0113">Calvin cycle</keyword>
<dbReference type="PANTHER" id="PTHR43434">
    <property type="entry name" value="PHOSPHOGLYCOLATE PHOSPHATASE"/>
    <property type="match status" value="1"/>
</dbReference>
<evidence type="ECO:0000256" key="11">
    <source>
        <dbReference type="ARBA" id="ARBA00023277"/>
    </source>
</evidence>
<dbReference type="InterPro" id="IPR037512">
    <property type="entry name" value="PGPase_prok"/>
</dbReference>
<dbReference type="InterPro" id="IPR006439">
    <property type="entry name" value="HAD-SF_hydro_IA"/>
</dbReference>
<keyword evidence="14" id="KW-1185">Reference proteome</keyword>
<sequence>MSKLVLFDFDGTLADTAPDLAAAANKARARKGLAPLPYETLRPMASQGARGLLKAGLDIDPGHPEYEVLKRQFLDDYEQDMTSLTVLFDGIPQLLATLRQNGYRWGIVTNKVEYLALPIVQHLGLAADCTVTVGGDTASHPKPHPAPLLYAADKAGFTPEQCIYVGDDERDVIAGKAAGMPTIAAAYGYCGLGEVSSWQADAIARTPAEIWHAVQRLLPVDCAPA</sequence>
<dbReference type="GO" id="GO:0046872">
    <property type="term" value="F:metal ion binding"/>
    <property type="evidence" value="ECO:0007669"/>
    <property type="project" value="UniProtKB-KW"/>
</dbReference>
<protein>
    <recommendedName>
        <fullName evidence="6">phosphoglycolate phosphatase</fullName>
        <ecNumber evidence="6">3.1.3.18</ecNumber>
    </recommendedName>
</protein>
<comment type="cofactor">
    <cofactor evidence="2">
        <name>Mg(2+)</name>
        <dbReference type="ChEBI" id="CHEBI:18420"/>
    </cofactor>
</comment>
<dbReference type="SFLD" id="SFLDG01135">
    <property type="entry name" value="C1.5.6:_HAD__Beta-PGM__Phospha"/>
    <property type="match status" value="1"/>
</dbReference>
<evidence type="ECO:0000256" key="8">
    <source>
        <dbReference type="ARBA" id="ARBA00022723"/>
    </source>
</evidence>
<evidence type="ECO:0000256" key="10">
    <source>
        <dbReference type="ARBA" id="ARBA00022842"/>
    </source>
</evidence>
<dbReference type="InterPro" id="IPR041492">
    <property type="entry name" value="HAD_2"/>
</dbReference>
<reference evidence="13 14" key="1">
    <citation type="submission" date="2018-06" db="EMBL/GenBank/DDBJ databases">
        <title>Genomic Encyclopedia of Type Strains, Phase IV (KMG-IV): sequencing the most valuable type-strain genomes for metagenomic binning, comparative biology and taxonomic classification.</title>
        <authorList>
            <person name="Goeker M."/>
        </authorList>
    </citation>
    <scope>NUCLEOTIDE SEQUENCE [LARGE SCALE GENOMIC DNA]</scope>
    <source>
        <strain evidence="13 14">DSM 25520</strain>
    </source>
</reference>
<name>A0A366HJY0_9BURK</name>
<keyword evidence="11" id="KW-0119">Carbohydrate metabolism</keyword>
<comment type="pathway">
    <text evidence="3">Organic acid metabolism; glycolate biosynthesis; glycolate from 2-phosphoglycolate: step 1/1.</text>
</comment>
<evidence type="ECO:0000256" key="9">
    <source>
        <dbReference type="ARBA" id="ARBA00022801"/>
    </source>
</evidence>
<dbReference type="OrthoDB" id="9776368at2"/>
<keyword evidence="9" id="KW-0378">Hydrolase</keyword>
<evidence type="ECO:0000256" key="5">
    <source>
        <dbReference type="ARBA" id="ARBA00011233"/>
    </source>
</evidence>
<evidence type="ECO:0000256" key="6">
    <source>
        <dbReference type="ARBA" id="ARBA00013078"/>
    </source>
</evidence>
<dbReference type="InterPro" id="IPR036412">
    <property type="entry name" value="HAD-like_sf"/>
</dbReference>
<evidence type="ECO:0000313" key="14">
    <source>
        <dbReference type="Proteomes" id="UP000253628"/>
    </source>
</evidence>
<evidence type="ECO:0000256" key="2">
    <source>
        <dbReference type="ARBA" id="ARBA00001946"/>
    </source>
</evidence>
<dbReference type="FunFam" id="3.40.50.1000:FF:000022">
    <property type="entry name" value="Phosphoglycolate phosphatase"/>
    <property type="match status" value="1"/>
</dbReference>
<comment type="caution">
    <text evidence="13">The sequence shown here is derived from an EMBL/GenBank/DDBJ whole genome shotgun (WGS) entry which is preliminary data.</text>
</comment>